<evidence type="ECO:0000256" key="1">
    <source>
        <dbReference type="ARBA" id="ARBA00023015"/>
    </source>
</evidence>
<keyword evidence="2" id="KW-0238">DNA-binding</keyword>
<dbReference type="InterPro" id="IPR009061">
    <property type="entry name" value="DNA-bd_dom_put_sf"/>
</dbReference>
<dbReference type="Pfam" id="PF02607">
    <property type="entry name" value="B12-binding_2"/>
    <property type="match status" value="1"/>
</dbReference>
<evidence type="ECO:0000313" key="6">
    <source>
        <dbReference type="Proteomes" id="UP001501126"/>
    </source>
</evidence>
<dbReference type="Proteomes" id="UP001501126">
    <property type="component" value="Unassembled WGS sequence"/>
</dbReference>
<keyword evidence="6" id="KW-1185">Reference proteome</keyword>
<organism evidence="5 6">
    <name type="scientific">Wandonia haliotis</name>
    <dbReference type="NCBI Taxonomy" id="574963"/>
    <lineage>
        <taxon>Bacteria</taxon>
        <taxon>Pseudomonadati</taxon>
        <taxon>Bacteroidota</taxon>
        <taxon>Flavobacteriia</taxon>
        <taxon>Flavobacteriales</taxon>
        <taxon>Crocinitomicaceae</taxon>
        <taxon>Wandonia</taxon>
    </lineage>
</organism>
<evidence type="ECO:0000313" key="5">
    <source>
        <dbReference type="EMBL" id="GAA0874194.1"/>
    </source>
</evidence>
<accession>A0ABN1MLU9</accession>
<sequence length="289" mass="33483">MAEYKIKDLESLTGIKAHTIRMWEKRYSLLEPCRTDTNVRTYSDEDLQTILLVSVLVNSGLKISFIAEMTPEERSSRVQKLYNKSLENSSVEQLVLSLLRLDETLFNSVFDDLVKEKGMEVAFSHYVIPFLDKIGIMWLVGTINPAQEHFVAHLIRQKIIASIDKVRTKVENPERRAVLYLPEHEWHELGLLFYHYILKEEGWKVFYLGQSVPLDALEAIVKQIQPDFLVTSWVVNADDNALDEHVRKVREFYSGVLAIGGKQVMEKGKKDFLVIQNHEDLHRIISDLK</sequence>
<proteinExistence type="predicted"/>
<evidence type="ECO:0000256" key="2">
    <source>
        <dbReference type="ARBA" id="ARBA00023125"/>
    </source>
</evidence>
<name>A0ABN1MLU9_9FLAO</name>
<dbReference type="InterPro" id="IPR003759">
    <property type="entry name" value="Cbl-bd_cap"/>
</dbReference>
<dbReference type="Pfam" id="PF13411">
    <property type="entry name" value="MerR_1"/>
    <property type="match status" value="1"/>
</dbReference>
<dbReference type="RefSeq" id="WP_343785001.1">
    <property type="nucleotide sequence ID" value="NZ_BAAAFH010000003.1"/>
</dbReference>
<dbReference type="InterPro" id="IPR047057">
    <property type="entry name" value="MerR_fam"/>
</dbReference>
<dbReference type="Gene3D" id="1.10.1240.10">
    <property type="entry name" value="Methionine synthase domain"/>
    <property type="match status" value="1"/>
</dbReference>
<feature type="domain" description="HTH merR-type" evidence="4">
    <location>
        <begin position="3"/>
        <end position="72"/>
    </location>
</feature>
<keyword evidence="1" id="KW-0805">Transcription regulation</keyword>
<dbReference type="InterPro" id="IPR000551">
    <property type="entry name" value="MerR-type_HTH_dom"/>
</dbReference>
<reference evidence="5 6" key="1">
    <citation type="journal article" date="2019" name="Int. J. Syst. Evol. Microbiol.">
        <title>The Global Catalogue of Microorganisms (GCM) 10K type strain sequencing project: providing services to taxonomists for standard genome sequencing and annotation.</title>
        <authorList>
            <consortium name="The Broad Institute Genomics Platform"/>
            <consortium name="The Broad Institute Genome Sequencing Center for Infectious Disease"/>
            <person name="Wu L."/>
            <person name="Ma J."/>
        </authorList>
    </citation>
    <scope>NUCLEOTIDE SEQUENCE [LARGE SCALE GENOMIC DNA]</scope>
    <source>
        <strain evidence="5 6">JCM 16083</strain>
    </source>
</reference>
<comment type="caution">
    <text evidence="5">The sequence shown here is derived from an EMBL/GenBank/DDBJ whole genome shotgun (WGS) entry which is preliminary data.</text>
</comment>
<dbReference type="PANTHER" id="PTHR30204">
    <property type="entry name" value="REDOX-CYCLING DRUG-SENSING TRANSCRIPTIONAL ACTIVATOR SOXR"/>
    <property type="match status" value="1"/>
</dbReference>
<dbReference type="PROSITE" id="PS50937">
    <property type="entry name" value="HTH_MERR_2"/>
    <property type="match status" value="1"/>
</dbReference>
<dbReference type="SMART" id="SM00422">
    <property type="entry name" value="HTH_MERR"/>
    <property type="match status" value="1"/>
</dbReference>
<dbReference type="Gene3D" id="1.10.1660.10">
    <property type="match status" value="1"/>
</dbReference>
<dbReference type="EMBL" id="BAAAFH010000003">
    <property type="protein sequence ID" value="GAA0874194.1"/>
    <property type="molecule type" value="Genomic_DNA"/>
</dbReference>
<dbReference type="InterPro" id="IPR036724">
    <property type="entry name" value="Cobalamin-bd_sf"/>
</dbReference>
<dbReference type="Gene3D" id="3.40.50.280">
    <property type="entry name" value="Cobalamin-binding domain"/>
    <property type="match status" value="1"/>
</dbReference>
<dbReference type="PANTHER" id="PTHR30204:SF67">
    <property type="entry name" value="HTH-TYPE TRANSCRIPTIONAL REGULATOR MLRA-RELATED"/>
    <property type="match status" value="1"/>
</dbReference>
<dbReference type="CDD" id="cd01104">
    <property type="entry name" value="HTH_MlrA-CarA"/>
    <property type="match status" value="1"/>
</dbReference>
<evidence type="ECO:0000256" key="3">
    <source>
        <dbReference type="ARBA" id="ARBA00023163"/>
    </source>
</evidence>
<gene>
    <name evidence="5" type="ORF">GCM10009118_06020</name>
</gene>
<dbReference type="InterPro" id="IPR036594">
    <property type="entry name" value="Meth_synthase_dom"/>
</dbReference>
<dbReference type="SUPFAM" id="SSF52242">
    <property type="entry name" value="Cobalamin (vitamin B12)-binding domain"/>
    <property type="match status" value="1"/>
</dbReference>
<dbReference type="SUPFAM" id="SSF46955">
    <property type="entry name" value="Putative DNA-binding domain"/>
    <property type="match status" value="1"/>
</dbReference>
<evidence type="ECO:0000259" key="4">
    <source>
        <dbReference type="PROSITE" id="PS50937"/>
    </source>
</evidence>
<keyword evidence="3" id="KW-0804">Transcription</keyword>
<protein>
    <submittedName>
        <fullName evidence="5">MerR family transcriptional regulator</fullName>
    </submittedName>
</protein>